<feature type="region of interest" description="Disordered" evidence="1">
    <location>
        <begin position="1"/>
        <end position="25"/>
    </location>
</feature>
<dbReference type="EMBL" id="JAYMYQ010000001">
    <property type="protein sequence ID" value="KAK7361169.1"/>
    <property type="molecule type" value="Genomic_DNA"/>
</dbReference>
<sequence length="76" mass="8484">MASSMDRPYSSNKKSPTPKGANLKAGCRVSPKAFIGGLHPLDYYTCDHVHVQECDLHGLCFINPICLHELEQWGRL</sequence>
<evidence type="ECO:0000313" key="3">
    <source>
        <dbReference type="Proteomes" id="UP001367508"/>
    </source>
</evidence>
<dbReference type="AlphaFoldDB" id="A0AAN9MUG1"/>
<organism evidence="2 3">
    <name type="scientific">Canavalia gladiata</name>
    <name type="common">Sword bean</name>
    <name type="synonym">Dolichos gladiatus</name>
    <dbReference type="NCBI Taxonomy" id="3824"/>
    <lineage>
        <taxon>Eukaryota</taxon>
        <taxon>Viridiplantae</taxon>
        <taxon>Streptophyta</taxon>
        <taxon>Embryophyta</taxon>
        <taxon>Tracheophyta</taxon>
        <taxon>Spermatophyta</taxon>
        <taxon>Magnoliopsida</taxon>
        <taxon>eudicotyledons</taxon>
        <taxon>Gunneridae</taxon>
        <taxon>Pentapetalae</taxon>
        <taxon>rosids</taxon>
        <taxon>fabids</taxon>
        <taxon>Fabales</taxon>
        <taxon>Fabaceae</taxon>
        <taxon>Papilionoideae</taxon>
        <taxon>50 kb inversion clade</taxon>
        <taxon>NPAAA clade</taxon>
        <taxon>indigoferoid/millettioid clade</taxon>
        <taxon>Phaseoleae</taxon>
        <taxon>Canavalia</taxon>
    </lineage>
</organism>
<evidence type="ECO:0000256" key="1">
    <source>
        <dbReference type="SAM" id="MobiDB-lite"/>
    </source>
</evidence>
<gene>
    <name evidence="2" type="ORF">VNO77_03215</name>
</gene>
<dbReference type="Proteomes" id="UP001367508">
    <property type="component" value="Unassembled WGS sequence"/>
</dbReference>
<feature type="compositionally biased region" description="Polar residues" evidence="1">
    <location>
        <begin position="1"/>
        <end position="15"/>
    </location>
</feature>
<keyword evidence="3" id="KW-1185">Reference proteome</keyword>
<protein>
    <submittedName>
        <fullName evidence="2">Uncharacterized protein</fullName>
    </submittedName>
</protein>
<accession>A0AAN9MUG1</accession>
<reference evidence="2 3" key="1">
    <citation type="submission" date="2024-01" db="EMBL/GenBank/DDBJ databases">
        <title>The genomes of 5 underutilized Papilionoideae crops provide insights into root nodulation and disease resistanc.</title>
        <authorList>
            <person name="Jiang F."/>
        </authorList>
    </citation>
    <scope>NUCLEOTIDE SEQUENCE [LARGE SCALE GENOMIC DNA]</scope>
    <source>
        <strain evidence="2">LVBAO_FW01</strain>
        <tissue evidence="2">Leaves</tissue>
    </source>
</reference>
<evidence type="ECO:0000313" key="2">
    <source>
        <dbReference type="EMBL" id="KAK7361169.1"/>
    </source>
</evidence>
<proteinExistence type="predicted"/>
<name>A0AAN9MUG1_CANGL</name>
<comment type="caution">
    <text evidence="2">The sequence shown here is derived from an EMBL/GenBank/DDBJ whole genome shotgun (WGS) entry which is preliminary data.</text>
</comment>